<organism evidence="3 4">
    <name type="scientific">Pseudoduganella lurida</name>
    <dbReference type="NCBI Taxonomy" id="1036180"/>
    <lineage>
        <taxon>Bacteria</taxon>
        <taxon>Pseudomonadati</taxon>
        <taxon>Pseudomonadota</taxon>
        <taxon>Betaproteobacteria</taxon>
        <taxon>Burkholderiales</taxon>
        <taxon>Oxalobacteraceae</taxon>
        <taxon>Telluria group</taxon>
        <taxon>Pseudoduganella</taxon>
    </lineage>
</organism>
<sequence length="259" mass="28335">MTAPQIERRAAPSLFGARPASPDGMRIHSLLDLMHEGFHLLVLLKSGSAPPGETEFMDRVRTFLDGFEREAKDLRAQGEDIDAAKYAYCAALDETILSSQFGLRAAWERRPLQLALFGDQLAGEHFFDRLDALRSKGSTRLQALQVFHMCLLLGFHGKYALDGSDKLAYMTARLGDEIAHIKGRSGGFAPRAARPDQVVNKLRSNVPLWAVCAVFALVGLGVFTGLRASLQRDAQTTLSAYADLVKLAPRPASVTITLP</sequence>
<evidence type="ECO:0000313" key="3">
    <source>
        <dbReference type="EMBL" id="TWI66440.1"/>
    </source>
</evidence>
<protein>
    <submittedName>
        <fullName evidence="3">Type VI secretion system protein ImpK</fullName>
    </submittedName>
</protein>
<name>A0A562RDE9_9BURK</name>
<dbReference type="InterPro" id="IPR038522">
    <property type="entry name" value="T4/T6SS_DotU_sf"/>
</dbReference>
<accession>A0A562RDE9</accession>
<keyword evidence="1" id="KW-0812">Transmembrane</keyword>
<dbReference type="RefSeq" id="WP_145649065.1">
    <property type="nucleotide sequence ID" value="NZ_VLLB01000003.1"/>
</dbReference>
<evidence type="ECO:0000259" key="2">
    <source>
        <dbReference type="Pfam" id="PF09850"/>
    </source>
</evidence>
<evidence type="ECO:0000256" key="1">
    <source>
        <dbReference type="SAM" id="Phobius"/>
    </source>
</evidence>
<evidence type="ECO:0000313" key="4">
    <source>
        <dbReference type="Proteomes" id="UP000318431"/>
    </source>
</evidence>
<dbReference type="AlphaFoldDB" id="A0A562RDE9"/>
<feature type="domain" description="Type IV / VI secretion system DotU" evidence="2">
    <location>
        <begin position="30"/>
        <end position="227"/>
    </location>
</feature>
<keyword evidence="1" id="KW-0472">Membrane</keyword>
<dbReference type="NCBIfam" id="TIGR03349">
    <property type="entry name" value="IV_VI_DotU"/>
    <property type="match status" value="1"/>
</dbReference>
<dbReference type="Proteomes" id="UP000318431">
    <property type="component" value="Unassembled WGS sequence"/>
</dbReference>
<proteinExistence type="predicted"/>
<dbReference type="NCBIfam" id="NF038228">
    <property type="entry name" value="IcmH_DotU_IVB"/>
    <property type="match status" value="1"/>
</dbReference>
<dbReference type="Pfam" id="PF09850">
    <property type="entry name" value="DotU"/>
    <property type="match status" value="1"/>
</dbReference>
<dbReference type="PANTHER" id="PTHR38033:SF1">
    <property type="entry name" value="DOTU FAMILY TYPE IV_VI SECRETION SYSTEM PROTEIN"/>
    <property type="match status" value="1"/>
</dbReference>
<dbReference type="OrthoDB" id="345640at2"/>
<dbReference type="Gene3D" id="1.25.40.590">
    <property type="entry name" value="Type IV / VI secretion system, DotU"/>
    <property type="match status" value="1"/>
</dbReference>
<reference evidence="3 4" key="1">
    <citation type="journal article" date="2015" name="Stand. Genomic Sci.">
        <title>Genomic Encyclopedia of Bacterial and Archaeal Type Strains, Phase III: the genomes of soil and plant-associated and newly described type strains.</title>
        <authorList>
            <person name="Whitman W.B."/>
            <person name="Woyke T."/>
            <person name="Klenk H.P."/>
            <person name="Zhou Y."/>
            <person name="Lilburn T.G."/>
            <person name="Beck B.J."/>
            <person name="De Vos P."/>
            <person name="Vandamme P."/>
            <person name="Eisen J.A."/>
            <person name="Garrity G."/>
            <person name="Hugenholtz P."/>
            <person name="Kyrpides N.C."/>
        </authorList>
    </citation>
    <scope>NUCLEOTIDE SEQUENCE [LARGE SCALE GENOMIC DNA]</scope>
    <source>
        <strain evidence="3 4">CGMCC 1.10822</strain>
    </source>
</reference>
<dbReference type="PANTHER" id="PTHR38033">
    <property type="entry name" value="MEMBRANE PROTEIN-RELATED"/>
    <property type="match status" value="1"/>
</dbReference>
<comment type="caution">
    <text evidence="3">The sequence shown here is derived from an EMBL/GenBank/DDBJ whole genome shotgun (WGS) entry which is preliminary data.</text>
</comment>
<dbReference type="InterPro" id="IPR017732">
    <property type="entry name" value="T4/T6SS_DotU"/>
</dbReference>
<keyword evidence="4" id="KW-1185">Reference proteome</keyword>
<dbReference type="EMBL" id="VLLB01000003">
    <property type="protein sequence ID" value="TWI66440.1"/>
    <property type="molecule type" value="Genomic_DNA"/>
</dbReference>
<gene>
    <name evidence="3" type="ORF">IP91_02257</name>
</gene>
<keyword evidence="1" id="KW-1133">Transmembrane helix</keyword>
<feature type="transmembrane region" description="Helical" evidence="1">
    <location>
        <begin position="206"/>
        <end position="226"/>
    </location>
</feature>